<organism evidence="1 2">
    <name type="scientific">Aquibacillus koreensis</name>
    <dbReference type="NCBI Taxonomy" id="279446"/>
    <lineage>
        <taxon>Bacteria</taxon>
        <taxon>Bacillati</taxon>
        <taxon>Bacillota</taxon>
        <taxon>Bacilli</taxon>
        <taxon>Bacillales</taxon>
        <taxon>Bacillaceae</taxon>
        <taxon>Aquibacillus</taxon>
    </lineage>
</organism>
<comment type="caution">
    <text evidence="1">The sequence shown here is derived from an EMBL/GenBank/DDBJ whole genome shotgun (WGS) entry which is preliminary data.</text>
</comment>
<evidence type="ECO:0000313" key="2">
    <source>
        <dbReference type="Proteomes" id="UP001145072"/>
    </source>
</evidence>
<proteinExistence type="predicted"/>
<protein>
    <submittedName>
        <fullName evidence="1">Uncharacterized protein</fullName>
    </submittedName>
</protein>
<gene>
    <name evidence="1" type="ORF">NC661_00140</name>
</gene>
<accession>A0A9X4AG83</accession>
<name>A0A9X4AG83_9BACI</name>
<keyword evidence="2" id="KW-1185">Reference proteome</keyword>
<reference evidence="1" key="1">
    <citation type="submission" date="2022-06" db="EMBL/GenBank/DDBJ databases">
        <title>Aquibacillus sp. a new bacterium isolated from soil saline samples.</title>
        <authorList>
            <person name="Galisteo C."/>
            <person name="De La Haba R."/>
            <person name="Sanchez-Porro C."/>
            <person name="Ventosa A."/>
        </authorList>
    </citation>
    <scope>NUCLEOTIDE SEQUENCE</scope>
    <source>
        <strain evidence="1">JCM 12387</strain>
    </source>
</reference>
<dbReference type="Proteomes" id="UP001145072">
    <property type="component" value="Unassembled WGS sequence"/>
</dbReference>
<dbReference type="EMBL" id="JAMQJZ010000001">
    <property type="protein sequence ID" value="MDC3418792.1"/>
    <property type="molecule type" value="Genomic_DNA"/>
</dbReference>
<evidence type="ECO:0000313" key="1">
    <source>
        <dbReference type="EMBL" id="MDC3418792.1"/>
    </source>
</evidence>
<dbReference type="RefSeq" id="WP_259871003.1">
    <property type="nucleotide sequence ID" value="NZ_JAMQJZ010000001.1"/>
</dbReference>
<sequence length="104" mass="12423">MSLALKQSYRSNETISKHEFEKRYFDLMDQLRIIDQKLSTKTDAYVLNIAAKRQHTIVKLHHDIEELQNKVIKEKQEESHKGAQKKRVSLPSLKWFKNMQLSRK</sequence>
<dbReference type="AlphaFoldDB" id="A0A9X4AG83"/>